<evidence type="ECO:0000256" key="1">
    <source>
        <dbReference type="ARBA" id="ARBA00005125"/>
    </source>
</evidence>
<dbReference type="Proteomes" id="UP000315235">
    <property type="component" value="Unassembled WGS sequence"/>
</dbReference>
<dbReference type="RefSeq" id="WP_143490290.1">
    <property type="nucleotide sequence ID" value="NZ_VJOY01000026.1"/>
</dbReference>
<dbReference type="PANTHER" id="PTHR43000">
    <property type="entry name" value="DTDP-D-GLUCOSE 4,6-DEHYDRATASE-RELATED"/>
    <property type="match status" value="1"/>
</dbReference>
<reference evidence="4 5" key="1">
    <citation type="submission" date="2019-07" db="EMBL/GenBank/DDBJ databases">
        <title>Pseudomonas mangiferae sp. nov., isolated from bark of mango tree in Thailand.</title>
        <authorList>
            <person name="Srisuk N."/>
            <person name="Anurat P."/>
        </authorList>
    </citation>
    <scope>NUCLEOTIDE SEQUENCE [LARGE SCALE GENOMIC DNA]</scope>
    <source>
        <strain evidence="4 5">DMKU_BBB3-04</strain>
    </source>
</reference>
<name>A0A553GTM2_9PSED</name>
<dbReference type="Gene3D" id="3.40.50.720">
    <property type="entry name" value="NAD(P)-binding Rossmann-like Domain"/>
    <property type="match status" value="1"/>
</dbReference>
<gene>
    <name evidence="4" type="ORF">FM069_20620</name>
</gene>
<dbReference type="InterPro" id="IPR036291">
    <property type="entry name" value="NAD(P)-bd_dom_sf"/>
</dbReference>
<evidence type="ECO:0000313" key="5">
    <source>
        <dbReference type="Proteomes" id="UP000315235"/>
    </source>
</evidence>
<evidence type="ECO:0000259" key="3">
    <source>
        <dbReference type="Pfam" id="PF01370"/>
    </source>
</evidence>
<organism evidence="4 5">
    <name type="scientific">Pseudomonas mangiferae</name>
    <dbReference type="NCBI Taxonomy" id="2593654"/>
    <lineage>
        <taxon>Bacteria</taxon>
        <taxon>Pseudomonadati</taxon>
        <taxon>Pseudomonadota</taxon>
        <taxon>Gammaproteobacteria</taxon>
        <taxon>Pseudomonadales</taxon>
        <taxon>Pseudomonadaceae</taxon>
        <taxon>Pseudomonas</taxon>
    </lineage>
</organism>
<dbReference type="AlphaFoldDB" id="A0A553GTM2"/>
<proteinExistence type="inferred from homology"/>
<dbReference type="OrthoDB" id="5295702at2"/>
<accession>A0A553GTM2</accession>
<comment type="caution">
    <text evidence="4">The sequence shown here is derived from an EMBL/GenBank/DDBJ whole genome shotgun (WGS) entry which is preliminary data.</text>
</comment>
<keyword evidence="5" id="KW-1185">Reference proteome</keyword>
<dbReference type="SUPFAM" id="SSF51735">
    <property type="entry name" value="NAD(P)-binding Rossmann-fold domains"/>
    <property type="match status" value="1"/>
</dbReference>
<sequence>MKKPLFVTGLTGFVGQRLRRQLQDDDHGWRLIEPRERCDLLQPDSLDAALADECPEAVIHLAGQTFVPESFRDPAKTLEINLLGTLNLLQALKRRGFAGTFLYVSSGDVYGKVDEAALPIDEGRLPEPRNPYGVSKVAAELLCRQWSVAEPWRIMVARPFNHIGEGQSAAFVVPSVAQQIARIRQGRQAPRLEMGDIDVSRDFLDVRDVLSAYFALLARGENGGVYNICSGREYVIRDLIQRMATLAGVDLEIVQDPARMRRAEQRRVRGSFERLQRVTGWQPTLSIEDTLKTVLSDWESREKEV</sequence>
<dbReference type="Pfam" id="PF01370">
    <property type="entry name" value="Epimerase"/>
    <property type="match status" value="1"/>
</dbReference>
<comment type="pathway">
    <text evidence="1">Bacterial outer membrane biogenesis; LPS O-antigen biosynthesis.</text>
</comment>
<dbReference type="EMBL" id="VJOY01000026">
    <property type="protein sequence ID" value="TRX72865.1"/>
    <property type="molecule type" value="Genomic_DNA"/>
</dbReference>
<evidence type="ECO:0000256" key="2">
    <source>
        <dbReference type="ARBA" id="ARBA00007637"/>
    </source>
</evidence>
<protein>
    <submittedName>
        <fullName evidence="4">NAD-dependent epimerase/dehydratase family protein</fullName>
    </submittedName>
</protein>
<evidence type="ECO:0000313" key="4">
    <source>
        <dbReference type="EMBL" id="TRX72865.1"/>
    </source>
</evidence>
<comment type="similarity">
    <text evidence="2">Belongs to the NAD(P)-dependent epimerase/dehydratase family.</text>
</comment>
<dbReference type="Gene3D" id="3.90.25.10">
    <property type="entry name" value="UDP-galactose 4-epimerase, domain 1"/>
    <property type="match status" value="1"/>
</dbReference>
<dbReference type="InterPro" id="IPR001509">
    <property type="entry name" value="Epimerase_deHydtase"/>
</dbReference>
<feature type="domain" description="NAD-dependent epimerase/dehydratase" evidence="3">
    <location>
        <begin position="6"/>
        <end position="229"/>
    </location>
</feature>